<dbReference type="InterPro" id="IPR036873">
    <property type="entry name" value="Rhodanese-like_dom_sf"/>
</dbReference>
<dbReference type="CDD" id="cd01449">
    <property type="entry name" value="TST_Repeat_2"/>
    <property type="match status" value="1"/>
</dbReference>
<sequence>MTFGPLVSTDWLAENLGEKDLKIIDGSWRMPGEPPAIENYKAQHIPGAVFFDIDAVADASTDLPHMLPEPEQFEAAVSDMGISENDRIVVYDEKGLFSAARVWWTFRVMGHENVAVLDGGLPKWLQEGKPVTADETVLTRTTYKTEPKPHYFADAEDVRAALAEGAVVLDARSEERFSGRAGEPRAGLRAGHMPGASCLPFALVLDDSGRLRPREELELLFANAGAEPGARVITSCGSGVTAAILFFALETIGARHAAVYDGSWSEWGDERHDDELFPVVADA</sequence>
<organism evidence="5 6">
    <name type="scientific">Hyphococcus luteus</name>
    <dbReference type="NCBI Taxonomy" id="2058213"/>
    <lineage>
        <taxon>Bacteria</taxon>
        <taxon>Pseudomonadati</taxon>
        <taxon>Pseudomonadota</taxon>
        <taxon>Alphaproteobacteria</taxon>
        <taxon>Parvularculales</taxon>
        <taxon>Parvularculaceae</taxon>
        <taxon>Hyphococcus</taxon>
    </lineage>
</organism>
<dbReference type="InterPro" id="IPR045078">
    <property type="entry name" value="TST/MPST-like"/>
</dbReference>
<dbReference type="PANTHER" id="PTHR11364">
    <property type="entry name" value="THIOSULFATE SULFERTANSFERASE"/>
    <property type="match status" value="1"/>
</dbReference>
<dbReference type="CDD" id="cd01448">
    <property type="entry name" value="TST_Repeat_1"/>
    <property type="match status" value="1"/>
</dbReference>
<dbReference type="RefSeq" id="WP_104830804.1">
    <property type="nucleotide sequence ID" value="NZ_PJCH01000011.1"/>
</dbReference>
<evidence type="ECO:0000259" key="4">
    <source>
        <dbReference type="PROSITE" id="PS50206"/>
    </source>
</evidence>
<evidence type="ECO:0000313" key="6">
    <source>
        <dbReference type="Proteomes" id="UP000239504"/>
    </source>
</evidence>
<dbReference type="NCBIfam" id="NF008557">
    <property type="entry name" value="PRK11493.1"/>
    <property type="match status" value="1"/>
</dbReference>
<feature type="domain" description="Rhodanese" evidence="4">
    <location>
        <begin position="162"/>
        <end position="276"/>
    </location>
</feature>
<dbReference type="PANTHER" id="PTHR11364:SF27">
    <property type="entry name" value="SULFURTRANSFERASE"/>
    <property type="match status" value="1"/>
</dbReference>
<dbReference type="FunFam" id="3.40.250.10:FF:000015">
    <property type="entry name" value="Sulfurtransferase"/>
    <property type="match status" value="1"/>
</dbReference>
<dbReference type="SUPFAM" id="SSF52821">
    <property type="entry name" value="Rhodanese/Cell cycle control phosphatase"/>
    <property type="match status" value="2"/>
</dbReference>
<keyword evidence="1 3" id="KW-0808">Transferase</keyword>
<dbReference type="OrthoDB" id="9781034at2"/>
<dbReference type="PROSITE" id="PS50206">
    <property type="entry name" value="RHODANESE_3"/>
    <property type="match status" value="2"/>
</dbReference>
<dbReference type="GO" id="GO:0004792">
    <property type="term" value="F:thiosulfate-cyanide sulfurtransferase activity"/>
    <property type="evidence" value="ECO:0007669"/>
    <property type="project" value="InterPro"/>
</dbReference>
<dbReference type="InterPro" id="IPR001307">
    <property type="entry name" value="Thiosulphate_STrfase_CS"/>
</dbReference>
<keyword evidence="5" id="KW-0670">Pyruvate</keyword>
<evidence type="ECO:0000256" key="2">
    <source>
        <dbReference type="ARBA" id="ARBA00022737"/>
    </source>
</evidence>
<dbReference type="EMBL" id="PJCH01000011">
    <property type="protein sequence ID" value="PQA86686.1"/>
    <property type="molecule type" value="Genomic_DNA"/>
</dbReference>
<reference evidence="5 6" key="1">
    <citation type="submission" date="2017-12" db="EMBL/GenBank/DDBJ databases">
        <authorList>
            <person name="Hurst M.R.H."/>
        </authorList>
    </citation>
    <scope>NUCLEOTIDE SEQUENCE [LARGE SCALE GENOMIC DNA]</scope>
    <source>
        <strain evidence="5 6">SY-3-19</strain>
    </source>
</reference>
<dbReference type="InterPro" id="IPR001763">
    <property type="entry name" value="Rhodanese-like_dom"/>
</dbReference>
<name>A0A2S7K2G5_9PROT</name>
<protein>
    <recommendedName>
        <fullName evidence="3">Sulfurtransferase</fullName>
    </recommendedName>
</protein>
<keyword evidence="6" id="KW-1185">Reference proteome</keyword>
<proteinExistence type="predicted"/>
<accession>A0A2S7K2G5</accession>
<evidence type="ECO:0000256" key="1">
    <source>
        <dbReference type="ARBA" id="ARBA00022679"/>
    </source>
</evidence>
<feature type="domain" description="Rhodanese" evidence="4">
    <location>
        <begin position="17"/>
        <end position="133"/>
    </location>
</feature>
<dbReference type="AlphaFoldDB" id="A0A2S7K2G5"/>
<dbReference type="Pfam" id="PF00581">
    <property type="entry name" value="Rhodanese"/>
    <property type="match status" value="2"/>
</dbReference>
<dbReference type="Proteomes" id="UP000239504">
    <property type="component" value="Unassembled WGS sequence"/>
</dbReference>
<evidence type="ECO:0000256" key="3">
    <source>
        <dbReference type="RuleBase" id="RU000507"/>
    </source>
</evidence>
<evidence type="ECO:0000313" key="5">
    <source>
        <dbReference type="EMBL" id="PQA86686.1"/>
    </source>
</evidence>
<comment type="caution">
    <text evidence="5">The sequence shown here is derived from an EMBL/GenBank/DDBJ whole genome shotgun (WGS) entry which is preliminary data.</text>
</comment>
<dbReference type="PROSITE" id="PS00683">
    <property type="entry name" value="RHODANESE_2"/>
    <property type="match status" value="1"/>
</dbReference>
<dbReference type="Gene3D" id="3.40.250.10">
    <property type="entry name" value="Rhodanese-like domain"/>
    <property type="match status" value="2"/>
</dbReference>
<dbReference type="PROSITE" id="PS00380">
    <property type="entry name" value="RHODANESE_1"/>
    <property type="match status" value="1"/>
</dbReference>
<gene>
    <name evidence="5" type="ORF">CW354_14410</name>
</gene>
<keyword evidence="2" id="KW-0677">Repeat</keyword>
<dbReference type="SMART" id="SM00450">
    <property type="entry name" value="RHOD"/>
    <property type="match status" value="2"/>
</dbReference>